<dbReference type="PROSITE" id="PS00211">
    <property type="entry name" value="ABC_TRANSPORTER_1"/>
    <property type="match status" value="1"/>
</dbReference>
<accession>A0ABY7WT70</accession>
<reference evidence="6 7" key="1">
    <citation type="submission" date="2023-02" db="EMBL/GenBank/DDBJ databases">
        <title>Genome sequence of Lacticaseibacillus sp. KACC 23028.</title>
        <authorList>
            <person name="Kim S."/>
            <person name="Heo J."/>
            <person name="Kwon S.-W."/>
        </authorList>
    </citation>
    <scope>NUCLEOTIDE SEQUENCE [LARGE SCALE GENOMIC DNA]</scope>
    <source>
        <strain evidence="6 7">KACC 23028</strain>
    </source>
</reference>
<name>A0ABY7WT70_9LACO</name>
<proteinExistence type="inferred from homology"/>
<protein>
    <submittedName>
        <fullName evidence="6">ABC transporter ATP-binding protein</fullName>
    </submittedName>
</protein>
<evidence type="ECO:0000256" key="4">
    <source>
        <dbReference type="ARBA" id="ARBA00022840"/>
    </source>
</evidence>
<dbReference type="InterPro" id="IPR003439">
    <property type="entry name" value="ABC_transporter-like_ATP-bd"/>
</dbReference>
<dbReference type="Proteomes" id="UP001220377">
    <property type="component" value="Chromosome"/>
</dbReference>
<dbReference type="Pfam" id="PF00005">
    <property type="entry name" value="ABC_tran"/>
    <property type="match status" value="1"/>
</dbReference>
<dbReference type="SUPFAM" id="SSF52540">
    <property type="entry name" value="P-loop containing nucleoside triphosphate hydrolases"/>
    <property type="match status" value="1"/>
</dbReference>
<feature type="domain" description="ABC transporter" evidence="5">
    <location>
        <begin position="6"/>
        <end position="240"/>
    </location>
</feature>
<dbReference type="SMART" id="SM00382">
    <property type="entry name" value="AAA"/>
    <property type="match status" value="1"/>
</dbReference>
<dbReference type="InterPro" id="IPR003593">
    <property type="entry name" value="AAA+_ATPase"/>
</dbReference>
<dbReference type="InterPro" id="IPR017871">
    <property type="entry name" value="ABC_transporter-like_CS"/>
</dbReference>
<gene>
    <name evidence="6" type="ORF">PQ472_03710</name>
</gene>
<keyword evidence="7" id="KW-1185">Reference proteome</keyword>
<dbReference type="EMBL" id="CP117884">
    <property type="protein sequence ID" value="WDF83355.1"/>
    <property type="molecule type" value="Genomic_DNA"/>
</dbReference>
<evidence type="ECO:0000256" key="3">
    <source>
        <dbReference type="ARBA" id="ARBA00022741"/>
    </source>
</evidence>
<dbReference type="RefSeq" id="WP_274261455.1">
    <property type="nucleotide sequence ID" value="NZ_CP117884.1"/>
</dbReference>
<dbReference type="Gene3D" id="3.40.50.300">
    <property type="entry name" value="P-loop containing nucleotide triphosphate hydrolases"/>
    <property type="match status" value="1"/>
</dbReference>
<organism evidence="6 7">
    <name type="scientific">Lacticaseibacillus pabuli</name>
    <dbReference type="NCBI Taxonomy" id="3025672"/>
    <lineage>
        <taxon>Bacteria</taxon>
        <taxon>Bacillati</taxon>
        <taxon>Bacillota</taxon>
        <taxon>Bacilli</taxon>
        <taxon>Lactobacillales</taxon>
        <taxon>Lactobacillaceae</taxon>
        <taxon>Lacticaseibacillus</taxon>
    </lineage>
</organism>
<sequence>MAENIIQFRHVHKGFESEDVISDLNLDIPEKGIFVLVGPSGSGKTTTLKMINRLQDVDGGVITFMGKDIKHYDLRKLRWQIGYVLQQIALFPNLTVRQNINLIPEMQHMDAAEKRERGDRLLNAVGLPPESYNQRYPRELSGGEAQRVGIVRAFIAGAQTILMDEPFSALDPLSRRQLQDLVLSLQEKLQKTIVFVTHDMQEALKLGDQIAVMHNGRIEQQGKPEDILTHPASQFVASFFVGAHETSPQNTLGELIAAGCAQAVPATKDYVPAKTQLSMVLPELSRGERVTFRLEDAYYEIDAARVLHFLFPDSVE</sequence>
<dbReference type="InterPro" id="IPR027417">
    <property type="entry name" value="P-loop_NTPase"/>
</dbReference>
<dbReference type="PANTHER" id="PTHR43117:SF4">
    <property type="entry name" value="OSMOPROTECTANT IMPORT ATP-BINDING PROTEIN OSMV"/>
    <property type="match status" value="1"/>
</dbReference>
<evidence type="ECO:0000259" key="5">
    <source>
        <dbReference type="PROSITE" id="PS50893"/>
    </source>
</evidence>
<dbReference type="PROSITE" id="PS50893">
    <property type="entry name" value="ABC_TRANSPORTER_2"/>
    <property type="match status" value="1"/>
</dbReference>
<evidence type="ECO:0000313" key="6">
    <source>
        <dbReference type="EMBL" id="WDF83355.1"/>
    </source>
</evidence>
<dbReference type="GO" id="GO:0005524">
    <property type="term" value="F:ATP binding"/>
    <property type="evidence" value="ECO:0007669"/>
    <property type="project" value="UniProtKB-KW"/>
</dbReference>
<dbReference type="PANTHER" id="PTHR43117">
    <property type="entry name" value="OSMOPROTECTANT IMPORT ATP-BINDING PROTEIN OSMV"/>
    <property type="match status" value="1"/>
</dbReference>
<keyword evidence="3" id="KW-0547">Nucleotide-binding</keyword>
<keyword evidence="2" id="KW-0813">Transport</keyword>
<comment type="similarity">
    <text evidence="1">Belongs to the ABC transporter superfamily.</text>
</comment>
<evidence type="ECO:0000313" key="7">
    <source>
        <dbReference type="Proteomes" id="UP001220377"/>
    </source>
</evidence>
<evidence type="ECO:0000256" key="2">
    <source>
        <dbReference type="ARBA" id="ARBA00022448"/>
    </source>
</evidence>
<keyword evidence="4 6" id="KW-0067">ATP-binding</keyword>
<evidence type="ECO:0000256" key="1">
    <source>
        <dbReference type="ARBA" id="ARBA00005417"/>
    </source>
</evidence>